<dbReference type="EMBL" id="JBHSDS010000003">
    <property type="protein sequence ID" value="MFC4357133.1"/>
    <property type="molecule type" value="Genomic_DNA"/>
</dbReference>
<dbReference type="Proteomes" id="UP001595921">
    <property type="component" value="Unassembled WGS sequence"/>
</dbReference>
<dbReference type="Pfam" id="PF00293">
    <property type="entry name" value="NUDIX"/>
    <property type="match status" value="1"/>
</dbReference>
<accession>A0ABD5P8Q3</accession>
<evidence type="ECO:0000313" key="3">
    <source>
        <dbReference type="Proteomes" id="UP001595921"/>
    </source>
</evidence>
<evidence type="ECO:0000259" key="1">
    <source>
        <dbReference type="Pfam" id="PF00293"/>
    </source>
</evidence>
<sequence length="155" mass="17013">MSEQRDGSGDRTIRVLALGVVRRGSEGESGNEILVFEGESPESGVYYRPLGGGVRFGEDSVDALRREFREKLEVELEGVGEFGTFEDVFDCGGARHHEVALVYEAGIAQRWPYRLDSFPAADPETGEEFDCLWKPVSAFTDGGETLHPEGLAGRL</sequence>
<feature type="domain" description="Nudix hydrolase" evidence="1">
    <location>
        <begin position="16"/>
        <end position="110"/>
    </location>
</feature>
<dbReference type="RefSeq" id="WP_267622567.1">
    <property type="nucleotide sequence ID" value="NZ_JAODIW010000006.1"/>
</dbReference>
<evidence type="ECO:0000313" key="2">
    <source>
        <dbReference type="EMBL" id="MFC4357133.1"/>
    </source>
</evidence>
<gene>
    <name evidence="2" type="ORF">ACFO0N_04115</name>
</gene>
<comment type="caution">
    <text evidence="2">The sequence shown here is derived from an EMBL/GenBank/DDBJ whole genome shotgun (WGS) entry which is preliminary data.</text>
</comment>
<dbReference type="Gene3D" id="3.90.79.10">
    <property type="entry name" value="Nucleoside Triphosphate Pyrophosphohydrolase"/>
    <property type="match status" value="1"/>
</dbReference>
<dbReference type="InterPro" id="IPR015797">
    <property type="entry name" value="NUDIX_hydrolase-like_dom_sf"/>
</dbReference>
<name>A0ABD5P8Q3_9EURY</name>
<proteinExistence type="predicted"/>
<organism evidence="2 3">
    <name type="scientific">Halobium salinum</name>
    <dbReference type="NCBI Taxonomy" id="1364940"/>
    <lineage>
        <taxon>Archaea</taxon>
        <taxon>Methanobacteriati</taxon>
        <taxon>Methanobacteriota</taxon>
        <taxon>Stenosarchaea group</taxon>
        <taxon>Halobacteria</taxon>
        <taxon>Halobacteriales</taxon>
        <taxon>Haloferacaceae</taxon>
        <taxon>Halobium</taxon>
    </lineage>
</organism>
<reference evidence="2 3" key="1">
    <citation type="journal article" date="2019" name="Int. J. Syst. Evol. Microbiol.">
        <title>The Global Catalogue of Microorganisms (GCM) 10K type strain sequencing project: providing services to taxonomists for standard genome sequencing and annotation.</title>
        <authorList>
            <consortium name="The Broad Institute Genomics Platform"/>
            <consortium name="The Broad Institute Genome Sequencing Center for Infectious Disease"/>
            <person name="Wu L."/>
            <person name="Ma J."/>
        </authorList>
    </citation>
    <scope>NUCLEOTIDE SEQUENCE [LARGE SCALE GENOMIC DNA]</scope>
    <source>
        <strain evidence="2 3">CGMCC 1.12553</strain>
    </source>
</reference>
<dbReference type="AlphaFoldDB" id="A0ABD5P8Q3"/>
<keyword evidence="3" id="KW-1185">Reference proteome</keyword>
<dbReference type="SUPFAM" id="SSF55811">
    <property type="entry name" value="Nudix"/>
    <property type="match status" value="1"/>
</dbReference>
<dbReference type="InterPro" id="IPR000086">
    <property type="entry name" value="NUDIX_hydrolase_dom"/>
</dbReference>
<protein>
    <submittedName>
        <fullName evidence="2">NUDIX domain-containing protein</fullName>
    </submittedName>
</protein>